<proteinExistence type="predicted"/>
<sequence>MSASGGLRFIVLVILGRGANEQGLDDDGDAVMGREMTPSTGLSFSVLMIGLCGFEGVSLGDAWPEGELGT</sequence>
<accession>A0A1L9WRB7</accession>
<dbReference type="EMBL" id="KV878979">
    <property type="protein sequence ID" value="OJJ98716.1"/>
    <property type="molecule type" value="Genomic_DNA"/>
</dbReference>
<dbReference type="RefSeq" id="XP_020055056.1">
    <property type="nucleotide sequence ID" value="XM_020196427.1"/>
</dbReference>
<name>A0A1L9WRB7_ASPA1</name>
<keyword evidence="2" id="KW-1185">Reference proteome</keyword>
<dbReference type="AlphaFoldDB" id="A0A1L9WRB7"/>
<organism evidence="1 2">
    <name type="scientific">Aspergillus aculeatus (strain ATCC 16872 / CBS 172.66 / WB 5094)</name>
    <dbReference type="NCBI Taxonomy" id="690307"/>
    <lineage>
        <taxon>Eukaryota</taxon>
        <taxon>Fungi</taxon>
        <taxon>Dikarya</taxon>
        <taxon>Ascomycota</taxon>
        <taxon>Pezizomycotina</taxon>
        <taxon>Eurotiomycetes</taxon>
        <taxon>Eurotiomycetidae</taxon>
        <taxon>Eurotiales</taxon>
        <taxon>Aspergillaceae</taxon>
        <taxon>Aspergillus</taxon>
        <taxon>Aspergillus subgen. Circumdati</taxon>
    </lineage>
</organism>
<gene>
    <name evidence="1" type="ORF">ASPACDRAFT_121286</name>
</gene>
<dbReference type="GeneID" id="30970241"/>
<evidence type="ECO:0000313" key="2">
    <source>
        <dbReference type="Proteomes" id="UP000184546"/>
    </source>
</evidence>
<protein>
    <submittedName>
        <fullName evidence="1">Uncharacterized protein</fullName>
    </submittedName>
</protein>
<dbReference type="Proteomes" id="UP000184546">
    <property type="component" value="Unassembled WGS sequence"/>
</dbReference>
<evidence type="ECO:0000313" key="1">
    <source>
        <dbReference type="EMBL" id="OJJ98716.1"/>
    </source>
</evidence>
<reference evidence="2" key="1">
    <citation type="journal article" date="2017" name="Genome Biol.">
        <title>Comparative genomics reveals high biological diversity and specific adaptations in the industrially and medically important fungal genus Aspergillus.</title>
        <authorList>
            <person name="de Vries R.P."/>
            <person name="Riley R."/>
            <person name="Wiebenga A."/>
            <person name="Aguilar-Osorio G."/>
            <person name="Amillis S."/>
            <person name="Uchima C.A."/>
            <person name="Anderluh G."/>
            <person name="Asadollahi M."/>
            <person name="Askin M."/>
            <person name="Barry K."/>
            <person name="Battaglia E."/>
            <person name="Bayram O."/>
            <person name="Benocci T."/>
            <person name="Braus-Stromeyer S.A."/>
            <person name="Caldana C."/>
            <person name="Canovas D."/>
            <person name="Cerqueira G.C."/>
            <person name="Chen F."/>
            <person name="Chen W."/>
            <person name="Choi C."/>
            <person name="Clum A."/>
            <person name="Dos Santos R.A."/>
            <person name="Damasio A.R."/>
            <person name="Diallinas G."/>
            <person name="Emri T."/>
            <person name="Fekete E."/>
            <person name="Flipphi M."/>
            <person name="Freyberg S."/>
            <person name="Gallo A."/>
            <person name="Gournas C."/>
            <person name="Habgood R."/>
            <person name="Hainaut M."/>
            <person name="Harispe M.L."/>
            <person name="Henrissat B."/>
            <person name="Hilden K.S."/>
            <person name="Hope R."/>
            <person name="Hossain A."/>
            <person name="Karabika E."/>
            <person name="Karaffa L."/>
            <person name="Karanyi Z."/>
            <person name="Krasevec N."/>
            <person name="Kuo A."/>
            <person name="Kusch H."/>
            <person name="LaButti K."/>
            <person name="Lagendijk E.L."/>
            <person name="Lapidus A."/>
            <person name="Levasseur A."/>
            <person name="Lindquist E."/>
            <person name="Lipzen A."/>
            <person name="Logrieco A.F."/>
            <person name="MacCabe A."/>
            <person name="Maekelae M.R."/>
            <person name="Malavazi I."/>
            <person name="Melin P."/>
            <person name="Meyer V."/>
            <person name="Mielnichuk N."/>
            <person name="Miskei M."/>
            <person name="Molnar A.P."/>
            <person name="Mule G."/>
            <person name="Ngan C.Y."/>
            <person name="Orejas M."/>
            <person name="Orosz E."/>
            <person name="Ouedraogo J.P."/>
            <person name="Overkamp K.M."/>
            <person name="Park H.-S."/>
            <person name="Perrone G."/>
            <person name="Piumi F."/>
            <person name="Punt P.J."/>
            <person name="Ram A.F."/>
            <person name="Ramon A."/>
            <person name="Rauscher S."/>
            <person name="Record E."/>
            <person name="Riano-Pachon D.M."/>
            <person name="Robert V."/>
            <person name="Roehrig J."/>
            <person name="Ruller R."/>
            <person name="Salamov A."/>
            <person name="Salih N.S."/>
            <person name="Samson R.A."/>
            <person name="Sandor E."/>
            <person name="Sanguinetti M."/>
            <person name="Schuetze T."/>
            <person name="Sepcic K."/>
            <person name="Shelest E."/>
            <person name="Sherlock G."/>
            <person name="Sophianopoulou V."/>
            <person name="Squina F.M."/>
            <person name="Sun H."/>
            <person name="Susca A."/>
            <person name="Todd R.B."/>
            <person name="Tsang A."/>
            <person name="Unkles S.E."/>
            <person name="van de Wiele N."/>
            <person name="van Rossen-Uffink D."/>
            <person name="Oliveira J.V."/>
            <person name="Vesth T.C."/>
            <person name="Visser J."/>
            <person name="Yu J.-H."/>
            <person name="Zhou M."/>
            <person name="Andersen M.R."/>
            <person name="Archer D.B."/>
            <person name="Baker S.E."/>
            <person name="Benoit I."/>
            <person name="Brakhage A.A."/>
            <person name="Braus G.H."/>
            <person name="Fischer R."/>
            <person name="Frisvad J.C."/>
            <person name="Goldman G.H."/>
            <person name="Houbraken J."/>
            <person name="Oakley B."/>
            <person name="Pocsi I."/>
            <person name="Scazzocchio C."/>
            <person name="Seiboth B."/>
            <person name="vanKuyk P.A."/>
            <person name="Wortman J."/>
            <person name="Dyer P.S."/>
            <person name="Grigoriev I.V."/>
        </authorList>
    </citation>
    <scope>NUCLEOTIDE SEQUENCE [LARGE SCALE GENOMIC DNA]</scope>
    <source>
        <strain evidence="2">ATCC 16872 / CBS 172.66 / WB 5094</strain>
    </source>
</reference>
<dbReference type="VEuPathDB" id="FungiDB:ASPACDRAFT_121286"/>